<evidence type="ECO:0000313" key="2">
    <source>
        <dbReference type="EMBL" id="MBK6300353.1"/>
    </source>
</evidence>
<dbReference type="Proteomes" id="UP000718281">
    <property type="component" value="Unassembled WGS sequence"/>
</dbReference>
<dbReference type="Gene3D" id="3.40.960.10">
    <property type="entry name" value="VSR Endonuclease"/>
    <property type="match status" value="1"/>
</dbReference>
<dbReference type="InterPro" id="IPR007569">
    <property type="entry name" value="DUF559"/>
</dbReference>
<evidence type="ECO:0000313" key="3">
    <source>
        <dbReference type="Proteomes" id="UP000718281"/>
    </source>
</evidence>
<gene>
    <name evidence="2" type="ORF">IPF40_04590</name>
</gene>
<dbReference type="AlphaFoldDB" id="A0A934X4X0"/>
<sequence length="301" mass="33622">MPEILPHAAVSRLLTERGWVASWGDLRTVADRGTLETLLAAGHLQRVARGRYAAPVEIPARLAAERVAGVASHRTAAQHYGLAMKWVPSQPCVTVRRGRSLGGRGKGLHLSYRSLPTSDIDGWITTPLRTVLDCAATLPFDEALTIADSALRDRKITRAQLVDRAATWPTRGRQRVLRVAAHADPRASGPIESVLRAICLEIPGLRVTAQVRIERLARFLALVDLADERLRIVIEAEGFEFHGDREGFDRDCRRYDELVAEGWVVLRFTWEHIMRRDRWVAQILAATVAHRMTMVDARLAC</sequence>
<protein>
    <submittedName>
        <fullName evidence="2">DUF559 domain-containing protein</fullName>
    </submittedName>
</protein>
<organism evidence="2 3">
    <name type="scientific">Candidatus Phosphoribacter hodrii</name>
    <dbReference type="NCBI Taxonomy" id="2953743"/>
    <lineage>
        <taxon>Bacteria</taxon>
        <taxon>Bacillati</taxon>
        <taxon>Actinomycetota</taxon>
        <taxon>Actinomycetes</taxon>
        <taxon>Micrococcales</taxon>
        <taxon>Dermatophilaceae</taxon>
        <taxon>Candidatus Phosphoribacter</taxon>
    </lineage>
</organism>
<dbReference type="EMBL" id="JADIXZ010000003">
    <property type="protein sequence ID" value="MBK6300353.1"/>
    <property type="molecule type" value="Genomic_DNA"/>
</dbReference>
<dbReference type="InterPro" id="IPR011335">
    <property type="entry name" value="Restrct_endonuc-II-like"/>
</dbReference>
<proteinExistence type="predicted"/>
<evidence type="ECO:0000259" key="1">
    <source>
        <dbReference type="Pfam" id="PF04480"/>
    </source>
</evidence>
<dbReference type="Pfam" id="PF04480">
    <property type="entry name" value="DUF559"/>
    <property type="match status" value="1"/>
</dbReference>
<dbReference type="SUPFAM" id="SSF52980">
    <property type="entry name" value="Restriction endonuclease-like"/>
    <property type="match status" value="1"/>
</dbReference>
<comment type="caution">
    <text evidence="2">The sequence shown here is derived from an EMBL/GenBank/DDBJ whole genome shotgun (WGS) entry which is preliminary data.</text>
</comment>
<reference evidence="2 3" key="1">
    <citation type="submission" date="2020-10" db="EMBL/GenBank/DDBJ databases">
        <title>Connecting structure to function with the recovery of over 1000 high-quality activated sludge metagenome-assembled genomes encoding full-length rRNA genes using long-read sequencing.</title>
        <authorList>
            <person name="Singleton C.M."/>
            <person name="Petriglieri F."/>
            <person name="Kristensen J.M."/>
            <person name="Kirkegaard R.H."/>
            <person name="Michaelsen T.Y."/>
            <person name="Andersen M.H."/>
            <person name="Karst S.M."/>
            <person name="Dueholm M.S."/>
            <person name="Nielsen P.H."/>
            <person name="Albertsen M."/>
        </authorList>
    </citation>
    <scope>NUCLEOTIDE SEQUENCE [LARGE SCALE GENOMIC DNA]</scope>
    <source>
        <strain evidence="2">AalE_18-Q3-R2-46_BAT3C.188</strain>
    </source>
</reference>
<accession>A0A934X4X0</accession>
<name>A0A934X4X0_9MICO</name>
<feature type="domain" description="DUF559" evidence="1">
    <location>
        <begin position="222"/>
        <end position="284"/>
    </location>
</feature>